<evidence type="ECO:0000256" key="1">
    <source>
        <dbReference type="ARBA" id="ARBA00022553"/>
    </source>
</evidence>
<evidence type="ECO:0000313" key="7">
    <source>
        <dbReference type="EMBL" id="MEA3570897.1"/>
    </source>
</evidence>
<dbReference type="InterPro" id="IPR051813">
    <property type="entry name" value="HepT_RNase_toxin"/>
</dbReference>
<keyword evidence="5" id="KW-0378">Hydrolase</keyword>
<dbReference type="PANTHER" id="PTHR34139">
    <property type="entry name" value="UPF0331 PROTEIN MJ0127"/>
    <property type="match status" value="1"/>
</dbReference>
<evidence type="ECO:0000256" key="4">
    <source>
        <dbReference type="ARBA" id="ARBA00022741"/>
    </source>
</evidence>
<organism evidence="7 8">
    <name type="scientific">Paenibacillus phoenicis</name>
    <dbReference type="NCBI Taxonomy" id="554117"/>
    <lineage>
        <taxon>Bacteria</taxon>
        <taxon>Bacillati</taxon>
        <taxon>Bacillota</taxon>
        <taxon>Bacilli</taxon>
        <taxon>Bacillales</taxon>
        <taxon>Paenibacillaceae</taxon>
        <taxon>Paenibacillus</taxon>
    </lineage>
</organism>
<reference evidence="7 8" key="1">
    <citation type="submission" date="2023-12" db="EMBL/GenBank/DDBJ databases">
        <title>Whole genome sequencing of Paenibacillus phoenicis isolated from the Phoenix Mars Lander spacecraft assembly facility.</title>
        <authorList>
            <person name="Garcia A."/>
            <person name="Venkateswaran K."/>
        </authorList>
    </citation>
    <scope>NUCLEOTIDE SEQUENCE [LARGE SCALE GENOMIC DNA]</scope>
    <source>
        <strain evidence="7 8">3PO2SA</strain>
    </source>
</reference>
<evidence type="ECO:0000256" key="3">
    <source>
        <dbReference type="ARBA" id="ARBA00022722"/>
    </source>
</evidence>
<dbReference type="InterPro" id="IPR037038">
    <property type="entry name" value="HepT-like_sf"/>
</dbReference>
<keyword evidence="3" id="KW-0540">Nuclease</keyword>
<dbReference type="EMBL" id="JAYERP010000001">
    <property type="protein sequence ID" value="MEA3570897.1"/>
    <property type="molecule type" value="Genomic_DNA"/>
</dbReference>
<dbReference type="RefSeq" id="WP_009225037.1">
    <property type="nucleotide sequence ID" value="NZ_CBCSKM010000008.1"/>
</dbReference>
<keyword evidence="4" id="KW-0547">Nucleotide-binding</keyword>
<comment type="similarity">
    <text evidence="6">Belongs to the HepT RNase toxin family.</text>
</comment>
<sequence length="115" mass="13378">MKRSVNVLMDILESINRIETYLGAVKYDEFLANQMLLDAVIRNLEIIGEAARNLSDEVKRKYPEVPWKNMIGLRNILIHEYFGIDESIVWEVATRNLKEVKPIIVRAIQEEGDFT</sequence>
<dbReference type="Pfam" id="PF01934">
    <property type="entry name" value="HepT-like"/>
    <property type="match status" value="1"/>
</dbReference>
<dbReference type="InterPro" id="IPR008201">
    <property type="entry name" value="HepT-like"/>
</dbReference>
<dbReference type="Gene3D" id="1.20.120.580">
    <property type="entry name" value="bsu32300-like"/>
    <property type="match status" value="1"/>
</dbReference>
<evidence type="ECO:0000256" key="6">
    <source>
        <dbReference type="ARBA" id="ARBA00024207"/>
    </source>
</evidence>
<protein>
    <submittedName>
        <fullName evidence="7">DUF86 domain-containing protein</fullName>
    </submittedName>
</protein>
<proteinExistence type="inferred from homology"/>
<name>A0ABU5PM74_9BACL</name>
<keyword evidence="2" id="KW-1277">Toxin-antitoxin system</keyword>
<accession>A0ABU5PM74</accession>
<dbReference type="Proteomes" id="UP001292216">
    <property type="component" value="Unassembled WGS sequence"/>
</dbReference>
<evidence type="ECO:0000256" key="2">
    <source>
        <dbReference type="ARBA" id="ARBA00022649"/>
    </source>
</evidence>
<gene>
    <name evidence="7" type="ORF">U9M73_12970</name>
</gene>
<comment type="caution">
    <text evidence="7">The sequence shown here is derived from an EMBL/GenBank/DDBJ whole genome shotgun (WGS) entry which is preliminary data.</text>
</comment>
<evidence type="ECO:0000313" key="8">
    <source>
        <dbReference type="Proteomes" id="UP001292216"/>
    </source>
</evidence>
<evidence type="ECO:0000256" key="5">
    <source>
        <dbReference type="ARBA" id="ARBA00022801"/>
    </source>
</evidence>
<dbReference type="PANTHER" id="PTHR34139:SF1">
    <property type="entry name" value="RNASE MJ1380-RELATED"/>
    <property type="match status" value="1"/>
</dbReference>
<keyword evidence="8" id="KW-1185">Reference proteome</keyword>
<keyword evidence="1" id="KW-0597">Phosphoprotein</keyword>